<feature type="compositionally biased region" description="Polar residues" evidence="1">
    <location>
        <begin position="23"/>
        <end position="44"/>
    </location>
</feature>
<dbReference type="Proteomes" id="UP001063166">
    <property type="component" value="Unassembled WGS sequence"/>
</dbReference>
<feature type="region of interest" description="Disordered" evidence="1">
    <location>
        <begin position="22"/>
        <end position="44"/>
    </location>
</feature>
<gene>
    <name evidence="2" type="ORF">LshimejAT787_1800980</name>
</gene>
<organism evidence="2 3">
    <name type="scientific">Lyophyllum shimeji</name>
    <name type="common">Hon-shimeji</name>
    <name type="synonym">Tricholoma shimeji</name>
    <dbReference type="NCBI Taxonomy" id="47721"/>
    <lineage>
        <taxon>Eukaryota</taxon>
        <taxon>Fungi</taxon>
        <taxon>Dikarya</taxon>
        <taxon>Basidiomycota</taxon>
        <taxon>Agaricomycotina</taxon>
        <taxon>Agaricomycetes</taxon>
        <taxon>Agaricomycetidae</taxon>
        <taxon>Agaricales</taxon>
        <taxon>Tricholomatineae</taxon>
        <taxon>Lyophyllaceae</taxon>
        <taxon>Lyophyllum</taxon>
    </lineage>
</organism>
<name>A0A9P3Q120_LYOSH</name>
<proteinExistence type="predicted"/>
<dbReference type="EMBL" id="BRPK01000018">
    <property type="protein sequence ID" value="GLB44761.1"/>
    <property type="molecule type" value="Genomic_DNA"/>
</dbReference>
<keyword evidence="3" id="KW-1185">Reference proteome</keyword>
<accession>A0A9P3Q120</accession>
<evidence type="ECO:0000256" key="1">
    <source>
        <dbReference type="SAM" id="MobiDB-lite"/>
    </source>
</evidence>
<evidence type="ECO:0000313" key="3">
    <source>
        <dbReference type="Proteomes" id="UP001063166"/>
    </source>
</evidence>
<dbReference type="AlphaFoldDB" id="A0A9P3Q120"/>
<sequence>MSHACQQKKLCKILEMLALRPRSPQNTTSLQQHAQSSRLCSGNVSTRTHTNADYYTGRALEKMGISAAAVNGDTWTSELCTAFLRRPRCAWSTTHFTKSSPTPTS</sequence>
<evidence type="ECO:0000313" key="2">
    <source>
        <dbReference type="EMBL" id="GLB44761.1"/>
    </source>
</evidence>
<reference evidence="2" key="1">
    <citation type="submission" date="2022-07" db="EMBL/GenBank/DDBJ databases">
        <title>The genome of Lyophyllum shimeji provides insight into the initial evolution of ectomycorrhizal fungal genome.</title>
        <authorList>
            <person name="Kobayashi Y."/>
            <person name="Shibata T."/>
            <person name="Hirakawa H."/>
            <person name="Shigenobu S."/>
            <person name="Nishiyama T."/>
            <person name="Yamada A."/>
            <person name="Hasebe M."/>
            <person name="Kawaguchi M."/>
        </authorList>
    </citation>
    <scope>NUCLEOTIDE SEQUENCE</scope>
    <source>
        <strain evidence="2">AT787</strain>
    </source>
</reference>
<comment type="caution">
    <text evidence="2">The sequence shown here is derived from an EMBL/GenBank/DDBJ whole genome shotgun (WGS) entry which is preliminary data.</text>
</comment>
<protein>
    <submittedName>
        <fullName evidence="2">Uncharacterized protein</fullName>
    </submittedName>
</protein>